<dbReference type="InParanoid" id="H1XX57"/>
<dbReference type="AlphaFoldDB" id="H1XX57"/>
<reference evidence="2 3" key="1">
    <citation type="submission" date="2011-09" db="EMBL/GenBank/DDBJ databases">
        <title>The permanent draft genome of Caldithrix abyssi DSM 13497.</title>
        <authorList>
            <consortium name="US DOE Joint Genome Institute (JGI-PGF)"/>
            <person name="Lucas S."/>
            <person name="Han J."/>
            <person name="Lapidus A."/>
            <person name="Bruce D."/>
            <person name="Goodwin L."/>
            <person name="Pitluck S."/>
            <person name="Peters L."/>
            <person name="Kyrpides N."/>
            <person name="Mavromatis K."/>
            <person name="Ivanova N."/>
            <person name="Mikhailova N."/>
            <person name="Chertkov O."/>
            <person name="Detter J.C."/>
            <person name="Tapia R."/>
            <person name="Han C."/>
            <person name="Land M."/>
            <person name="Hauser L."/>
            <person name="Markowitz V."/>
            <person name="Cheng J.-F."/>
            <person name="Hugenholtz P."/>
            <person name="Woyke T."/>
            <person name="Wu D."/>
            <person name="Spring S."/>
            <person name="Brambilla E."/>
            <person name="Klenk H.-P."/>
            <person name="Eisen J.A."/>
        </authorList>
    </citation>
    <scope>NUCLEOTIDE SEQUENCE [LARGE SCALE GENOMIC DNA]</scope>
    <source>
        <strain evidence="2 3">DSM 13497</strain>
    </source>
</reference>
<evidence type="ECO:0000313" key="3">
    <source>
        <dbReference type="Proteomes" id="UP000004671"/>
    </source>
</evidence>
<name>H1XX57_CALAY</name>
<evidence type="ECO:0000313" key="2">
    <source>
        <dbReference type="EMBL" id="EHO40794.1"/>
    </source>
</evidence>
<evidence type="ECO:0000313" key="4">
    <source>
        <dbReference type="Proteomes" id="UP000183868"/>
    </source>
</evidence>
<dbReference type="RefSeq" id="WP_006927842.1">
    <property type="nucleotide sequence ID" value="NZ_CM001402.1"/>
</dbReference>
<sequence length="64" mass="7785">MQIIIEIENNKEGRALLSFLKHLPFVKIREAQKSKRAQNFEEIFGIWKNRDITKEKLRDKAWRM</sequence>
<reference evidence="1 4" key="2">
    <citation type="submission" date="2016-11" db="EMBL/GenBank/DDBJ databases">
        <title>Genomic analysis of Caldithrix abyssi and proposal of a novel bacterial phylum Caldithrichaeota.</title>
        <authorList>
            <person name="Kublanov I."/>
            <person name="Sigalova O."/>
            <person name="Gavrilov S."/>
            <person name="Lebedinsky A."/>
            <person name="Ivanova N."/>
            <person name="Daum C."/>
            <person name="Reddy T."/>
            <person name="Klenk H.P."/>
            <person name="Goker M."/>
            <person name="Reva O."/>
            <person name="Miroshnichenko M."/>
            <person name="Kyprides N."/>
            <person name="Woyke T."/>
            <person name="Gelfand M."/>
        </authorList>
    </citation>
    <scope>NUCLEOTIDE SEQUENCE [LARGE SCALE GENOMIC DNA]</scope>
    <source>
        <strain evidence="1 4">LF13</strain>
    </source>
</reference>
<dbReference type="KEGG" id="caby:Cabys_3963"/>
<accession>H1XX57</accession>
<protein>
    <submittedName>
        <fullName evidence="2">Uncharacterized protein</fullName>
    </submittedName>
</protein>
<evidence type="ECO:0000313" key="1">
    <source>
        <dbReference type="EMBL" id="APF20708.1"/>
    </source>
</evidence>
<dbReference type="eggNOG" id="ENOG50338H8">
    <property type="taxonomic scope" value="Bacteria"/>
</dbReference>
<dbReference type="Proteomes" id="UP000004671">
    <property type="component" value="Chromosome"/>
</dbReference>
<dbReference type="Proteomes" id="UP000183868">
    <property type="component" value="Chromosome"/>
</dbReference>
<keyword evidence="3" id="KW-1185">Reference proteome</keyword>
<dbReference type="PaxDb" id="880073-Calab_1166"/>
<proteinExistence type="predicted"/>
<organism evidence="2 3">
    <name type="scientific">Caldithrix abyssi DSM 13497</name>
    <dbReference type="NCBI Taxonomy" id="880073"/>
    <lineage>
        <taxon>Bacteria</taxon>
        <taxon>Pseudomonadati</taxon>
        <taxon>Calditrichota</taxon>
        <taxon>Calditrichia</taxon>
        <taxon>Calditrichales</taxon>
        <taxon>Calditrichaceae</taxon>
        <taxon>Caldithrix</taxon>
    </lineage>
</organism>
<dbReference type="OrthoDB" id="15413at2"/>
<gene>
    <name evidence="1" type="ORF">Cabys_3963</name>
    <name evidence="2" type="ORF">Calab_1166</name>
</gene>
<dbReference type="HOGENOM" id="CLU_201161_0_0_0"/>
<dbReference type="EMBL" id="CP018099">
    <property type="protein sequence ID" value="APF20708.1"/>
    <property type="molecule type" value="Genomic_DNA"/>
</dbReference>
<dbReference type="EMBL" id="CM001402">
    <property type="protein sequence ID" value="EHO40794.1"/>
    <property type="molecule type" value="Genomic_DNA"/>
</dbReference>